<keyword evidence="1" id="KW-0732">Signal</keyword>
<organism evidence="3 4">
    <name type="scientific">Niastella yeongjuensis</name>
    <dbReference type="NCBI Taxonomy" id="354355"/>
    <lineage>
        <taxon>Bacteria</taxon>
        <taxon>Pseudomonadati</taxon>
        <taxon>Bacteroidota</taxon>
        <taxon>Chitinophagia</taxon>
        <taxon>Chitinophagales</taxon>
        <taxon>Chitinophagaceae</taxon>
        <taxon>Niastella</taxon>
    </lineage>
</organism>
<sequence>MLQRRIISVCTGLLIFITSHAQVSPQTGSATFSLPIFNWKDNKSRLNTQVALSYTSGNGLKVNDVASNVGQGWSLVSGGAITRMQVGEPDDQKGYDGNGKESDITKYPNGFLYAYNSAQDSRNGCPLSLTRYPIYGSMNQLYKQHNPVASDKQLDYFSFQFNGKAGMFVLDPVNGDVGAILGDSKMKISFQRDENMADTRTTITSFTIQDVDGLIYRFKDHGKMKVLEESYCDPDIKGKLTQPKFEGNNVYHQAGFENAKFVKPWVINSWYLSEIEDPFTLASDGVHHVKITFTYDGRDVRNVAGIDISYDSWHDYSTVTHKTSITQTLEIKNIVMPDGHNVTFNYGADRADLYGERALASVDITYQGRYLSRHQLTTSYFILNRYGSPVTDYQKKVARLCLLSVKKLGVDLKDDSPPYKFDYYTGSNNPDDVVPPAFSWAHDIWGFYNGTNSKDFSSNAMSPLDAQFHPNNSQCRGLCFMRNNAATPYLNTKDGYAKNGLLRQIIYPTGGTLTYEYQQNSGVLLHTSTSIVLGGVHVSQTSSTDGGYSNGCASPLVTHYNYVLENSSQSSLWGVEMPVNQDANTMHYEPEERKYKWTWRTAPAGSCVWTYQYPGILSQNQAVDLTSFQKTMDAIAPVLGVISTITTIVDIVSLACGATGFLSWVSVIVDVIGGLVTLILSCTGNNSKDGTSINYHNLDLNATSPLPTQFKRVEVVEGSGANGRTVQQFTDDSDYPIWVESNPHFVARQRFAPWAYGLPKLTTVYDALNNKVKETEYQYDTTYAQEMLDDIFKGPPPANGVWSYLVSCKCLVERTASQRNTDWVKPQEYNANYQVHTVPGTLDVDFYPMYSGRIQLQKNIERVYKKGDASQYVSTETEYVYNLTNYEVSQITTQKSNGDHSSKTIGYSADYYGGIFDVMNANNLLNVQIESADAVMNPVYKVINESVTEYTQTGNGDIKPLRTLESRVDRPAQSWTYYQGPLSTDYNRYKITSQFTYDMNGNMIGAKDEGNRLVANIYDYQDKYTVASVINADAVADKPAYTSFETNVLGGWQLSGAANYVNNNGITGAGVFNLSGATLSAPLNTAKPYLLSFWANNSGVSVTGGATLTKSAPVINGFTYYEYEIVAGTGTVSVTGNAYIDELRVYPKNARMRTVTYEPLIGKTAECDENNRTTYYEYDDLARLRFIKDENRNIVKMYEYNNVSIQNGCPGTYWNHQITEIFTKSNCGVDFLGADVPYTVPANKYTSTISQADADAQAEQEILTQGQQQADNSGSQNCQQIFYNDAMSQSFTSQSCGDGFEGGQVPYSVPARKYGSIIPGEANQRALEEIAANGQANANDPANAICIADSRPVWVWMDGGDSYCANINGQTPAHLMMLATDVNPNSSTYGQTSYQDGGVSDACPLPWYSTDQSGDYYSQNCPGKIADPYPVYEGPGWYGSTVSIEDANNQAKQDAQGQANYWGTCHSEQLSVEYSNIGYDDVGVEFVDPVNTWETYYWDATHYTSGYFRYLPSGTYNINFYPWDDYLRHDYQAGCDGWADGPYTRTISNCVMSKDCIGVWINSHFD</sequence>
<feature type="domain" description="DUF5977" evidence="2">
    <location>
        <begin position="1407"/>
        <end position="1465"/>
    </location>
</feature>
<gene>
    <name evidence="3" type="ORF">A4H97_21625</name>
</gene>
<dbReference type="OrthoDB" id="680656at2"/>
<evidence type="ECO:0000313" key="4">
    <source>
        <dbReference type="Proteomes" id="UP000192610"/>
    </source>
</evidence>
<dbReference type="RefSeq" id="WP_133053832.1">
    <property type="nucleotide sequence ID" value="NZ_FOCZ01000003.1"/>
</dbReference>
<evidence type="ECO:0000313" key="3">
    <source>
        <dbReference type="EMBL" id="OQP54572.1"/>
    </source>
</evidence>
<reference evidence="4" key="1">
    <citation type="submission" date="2016-04" db="EMBL/GenBank/DDBJ databases">
        <authorList>
            <person name="Chen L."/>
            <person name="Zhuang W."/>
            <person name="Wang G."/>
        </authorList>
    </citation>
    <scope>NUCLEOTIDE SEQUENCE [LARGE SCALE GENOMIC DNA]</scope>
    <source>
        <strain evidence="4">17621</strain>
    </source>
</reference>
<feature type="signal peptide" evidence="1">
    <location>
        <begin position="1"/>
        <end position="21"/>
    </location>
</feature>
<evidence type="ECO:0000259" key="2">
    <source>
        <dbReference type="Pfam" id="PF19404"/>
    </source>
</evidence>
<dbReference type="EMBL" id="LVXG01000003">
    <property type="protein sequence ID" value="OQP54572.1"/>
    <property type="molecule type" value="Genomic_DNA"/>
</dbReference>
<feature type="domain" description="DUF5977" evidence="2">
    <location>
        <begin position="1282"/>
        <end position="1346"/>
    </location>
</feature>
<name>A0A1V9F8I0_9BACT</name>
<dbReference type="InterPro" id="IPR046020">
    <property type="entry name" value="DUF5977"/>
</dbReference>
<feature type="chain" id="PRO_5010699591" description="DUF5977 domain-containing protein" evidence="1">
    <location>
        <begin position="22"/>
        <end position="1566"/>
    </location>
</feature>
<evidence type="ECO:0000256" key="1">
    <source>
        <dbReference type="SAM" id="SignalP"/>
    </source>
</evidence>
<dbReference type="Pfam" id="PF19404">
    <property type="entry name" value="DUF5977"/>
    <property type="match status" value="3"/>
</dbReference>
<accession>A0A1V9F8I0</accession>
<feature type="domain" description="DUF5977" evidence="2">
    <location>
        <begin position="1213"/>
        <end position="1275"/>
    </location>
</feature>
<comment type="caution">
    <text evidence="3">The sequence shown here is derived from an EMBL/GenBank/DDBJ whole genome shotgun (WGS) entry which is preliminary data.</text>
</comment>
<dbReference type="Proteomes" id="UP000192610">
    <property type="component" value="Unassembled WGS sequence"/>
</dbReference>
<keyword evidence="4" id="KW-1185">Reference proteome</keyword>
<proteinExistence type="predicted"/>
<dbReference type="STRING" id="354355.SAMN05660816_01838"/>
<protein>
    <recommendedName>
        <fullName evidence="2">DUF5977 domain-containing protein</fullName>
    </recommendedName>
</protein>